<dbReference type="EMBL" id="JBELOE010000076">
    <property type="protein sequence ID" value="MER2490855.1"/>
    <property type="molecule type" value="Genomic_DNA"/>
</dbReference>
<keyword evidence="3" id="KW-0472">Membrane</keyword>
<organism evidence="4 5">
    <name type="scientific">Catenovulum sediminis</name>
    <dbReference type="NCBI Taxonomy" id="1740262"/>
    <lineage>
        <taxon>Bacteria</taxon>
        <taxon>Pseudomonadati</taxon>
        <taxon>Pseudomonadota</taxon>
        <taxon>Gammaproteobacteria</taxon>
        <taxon>Alteromonadales</taxon>
        <taxon>Alteromonadaceae</taxon>
        <taxon>Catenovulum</taxon>
    </lineage>
</organism>
<evidence type="ECO:0000256" key="1">
    <source>
        <dbReference type="SAM" id="Coils"/>
    </source>
</evidence>
<evidence type="ECO:0000256" key="3">
    <source>
        <dbReference type="SAM" id="Phobius"/>
    </source>
</evidence>
<keyword evidence="5" id="KW-1185">Reference proteome</keyword>
<evidence type="ECO:0000313" key="4">
    <source>
        <dbReference type="EMBL" id="MER2490855.1"/>
    </source>
</evidence>
<proteinExistence type="predicted"/>
<protein>
    <recommendedName>
        <fullName evidence="6">DUF2339 domain-containing protein</fullName>
    </recommendedName>
</protein>
<evidence type="ECO:0008006" key="6">
    <source>
        <dbReference type="Google" id="ProtNLM"/>
    </source>
</evidence>
<dbReference type="Proteomes" id="UP001467690">
    <property type="component" value="Unassembled WGS sequence"/>
</dbReference>
<accession>A0ABV1RD64</accession>
<gene>
    <name evidence="4" type="ORF">ABS311_03035</name>
</gene>
<feature type="transmembrane region" description="Helical" evidence="3">
    <location>
        <begin position="12"/>
        <end position="35"/>
    </location>
</feature>
<keyword evidence="3" id="KW-0812">Transmembrane</keyword>
<feature type="coiled-coil region" evidence="1">
    <location>
        <begin position="37"/>
        <end position="64"/>
    </location>
</feature>
<evidence type="ECO:0000313" key="5">
    <source>
        <dbReference type="Proteomes" id="UP001467690"/>
    </source>
</evidence>
<name>A0ABV1RD64_9ALTE</name>
<keyword evidence="1" id="KW-0175">Coiled coil</keyword>
<dbReference type="RefSeq" id="WP_350400662.1">
    <property type="nucleotide sequence ID" value="NZ_JBELOE010000076.1"/>
</dbReference>
<feature type="region of interest" description="Disordered" evidence="2">
    <location>
        <begin position="100"/>
        <end position="122"/>
    </location>
</feature>
<evidence type="ECO:0000256" key="2">
    <source>
        <dbReference type="SAM" id="MobiDB-lite"/>
    </source>
</evidence>
<comment type="caution">
    <text evidence="4">The sequence shown here is derived from an EMBL/GenBank/DDBJ whole genome shotgun (WGS) entry which is preliminary data.</text>
</comment>
<reference evidence="4 5" key="1">
    <citation type="submission" date="2024-06" db="EMBL/GenBank/DDBJ databases">
        <authorList>
            <person name="Chen R.Y."/>
        </authorList>
    </citation>
    <scope>NUCLEOTIDE SEQUENCE [LARGE SCALE GENOMIC DNA]</scope>
    <source>
        <strain evidence="4 5">D2</strain>
    </source>
</reference>
<keyword evidence="3" id="KW-1133">Transmembrane helix</keyword>
<sequence>MEWLAEHKVYLNIVFLVLAFISFLLLIRPLLLWYFGQSQTEKRINALQQQLDQQNEALEKILKDIKSPATNGIERNKALPPPTATVTAITQANKQVDAADDAVQKVESKGNAGRQEPTIRLD</sequence>